<gene>
    <name evidence="3" type="ORF">IAB08_08560</name>
</gene>
<dbReference type="PANTHER" id="PTHR33295:SF7">
    <property type="entry name" value="ATPASE"/>
    <property type="match status" value="1"/>
</dbReference>
<organism evidence="3 4">
    <name type="scientific">Candidatus Pullibacteroides excrementavium</name>
    <dbReference type="NCBI Taxonomy" id="2840905"/>
    <lineage>
        <taxon>Bacteria</taxon>
        <taxon>Pseudomonadati</taxon>
        <taxon>Bacteroidota</taxon>
        <taxon>Bacteroidia</taxon>
        <taxon>Bacteroidales</taxon>
        <taxon>Candidatus Pullibacteroides</taxon>
    </lineage>
</organism>
<feature type="domain" description="AAA" evidence="1">
    <location>
        <begin position="20"/>
        <end position="154"/>
    </location>
</feature>
<dbReference type="InterPro" id="IPR041682">
    <property type="entry name" value="AAA_14"/>
</dbReference>
<name>A0A9D9H2C2_9BACT</name>
<dbReference type="AlphaFoldDB" id="A0A9D9H2C2"/>
<reference evidence="3" key="2">
    <citation type="journal article" date="2021" name="PeerJ">
        <title>Extensive microbial diversity within the chicken gut microbiome revealed by metagenomics and culture.</title>
        <authorList>
            <person name="Gilroy R."/>
            <person name="Ravi A."/>
            <person name="Getino M."/>
            <person name="Pursley I."/>
            <person name="Horton D.L."/>
            <person name="Alikhan N.F."/>
            <person name="Baker D."/>
            <person name="Gharbi K."/>
            <person name="Hall N."/>
            <person name="Watson M."/>
            <person name="Adriaenssens E.M."/>
            <person name="Foster-Nyarko E."/>
            <person name="Jarju S."/>
            <person name="Secka A."/>
            <person name="Antonio M."/>
            <person name="Oren A."/>
            <person name="Chaudhuri R.R."/>
            <person name="La Ragione R."/>
            <person name="Hildebrand F."/>
            <person name="Pallen M.J."/>
        </authorList>
    </citation>
    <scope>NUCLEOTIDE SEQUENCE</scope>
    <source>
        <strain evidence="3">2889</strain>
    </source>
</reference>
<dbReference type="Proteomes" id="UP000823612">
    <property type="component" value="Unassembled WGS sequence"/>
</dbReference>
<dbReference type="PANTHER" id="PTHR33295">
    <property type="entry name" value="ATPASE"/>
    <property type="match status" value="1"/>
</dbReference>
<comment type="caution">
    <text evidence="3">The sequence shown here is derived from an EMBL/GenBank/DDBJ whole genome shotgun (WGS) entry which is preliminary data.</text>
</comment>
<feature type="domain" description="DUF4143" evidence="2">
    <location>
        <begin position="228"/>
        <end position="391"/>
    </location>
</feature>
<dbReference type="EMBL" id="JADIMZ010000128">
    <property type="protein sequence ID" value="MBO8433324.1"/>
    <property type="molecule type" value="Genomic_DNA"/>
</dbReference>
<evidence type="ECO:0000313" key="4">
    <source>
        <dbReference type="Proteomes" id="UP000823612"/>
    </source>
</evidence>
<dbReference type="InterPro" id="IPR027417">
    <property type="entry name" value="P-loop_NTPase"/>
</dbReference>
<sequence length="444" mass="50449">MDLYRKISQYIENHLKRNNERILVVEGARQIGKSFIIRQVGRKLYENYIELNMEEDRLGNRIFSEARTVSDFYLALSVVAGSKMKEKGNTLVFIDEIQAYDHLLALLKFLQEDGRFTYIASGSLLGIALRQTSSLPMGSIEIKRMYPMDFEEFLIANGVGELALESMRKCFIARQSLSESLHGKMLDLFKKYLITGGLPAVVKVFVEEKNVAKMRKIQADTMALYGVDASKYEQEHTRLKIRRIYEMIPSNLENKKKRMVVKDIEGKKGKRMSDYEEEFDYLVSSGVSLEVKAISVPTYPLVENSGKNLLKLYLNDVGLLTALYYKNNIQAILQDLPSVNLGSVYETVVAQELAAHGCKLYYYDNKKNGEVDFLVDDADSLSVLPLEIKSGKDYTVHSALDKFLAVKDYNIKQAFVLSNESKVVQKGGITYMPVYYVMFVGGDA</sequence>
<evidence type="ECO:0000313" key="3">
    <source>
        <dbReference type="EMBL" id="MBO8433324.1"/>
    </source>
</evidence>
<protein>
    <submittedName>
        <fullName evidence="3">ATP-binding protein</fullName>
    </submittedName>
</protein>
<dbReference type="GO" id="GO:0005524">
    <property type="term" value="F:ATP binding"/>
    <property type="evidence" value="ECO:0007669"/>
    <property type="project" value="UniProtKB-KW"/>
</dbReference>
<accession>A0A9D9H2C2</accession>
<reference evidence="3" key="1">
    <citation type="submission" date="2020-10" db="EMBL/GenBank/DDBJ databases">
        <authorList>
            <person name="Gilroy R."/>
        </authorList>
    </citation>
    <scope>NUCLEOTIDE SEQUENCE</scope>
    <source>
        <strain evidence="3">2889</strain>
    </source>
</reference>
<dbReference type="SUPFAM" id="SSF52540">
    <property type="entry name" value="P-loop containing nucleoside triphosphate hydrolases"/>
    <property type="match status" value="1"/>
</dbReference>
<keyword evidence="3" id="KW-0547">Nucleotide-binding</keyword>
<evidence type="ECO:0000259" key="1">
    <source>
        <dbReference type="Pfam" id="PF13173"/>
    </source>
</evidence>
<dbReference type="Pfam" id="PF13635">
    <property type="entry name" value="DUF4143"/>
    <property type="match status" value="1"/>
</dbReference>
<evidence type="ECO:0000259" key="2">
    <source>
        <dbReference type="Pfam" id="PF13635"/>
    </source>
</evidence>
<dbReference type="Pfam" id="PF13173">
    <property type="entry name" value="AAA_14"/>
    <property type="match status" value="1"/>
</dbReference>
<dbReference type="Gene3D" id="3.40.50.300">
    <property type="entry name" value="P-loop containing nucleotide triphosphate hydrolases"/>
    <property type="match status" value="1"/>
</dbReference>
<dbReference type="InterPro" id="IPR025420">
    <property type="entry name" value="DUF4143"/>
</dbReference>
<proteinExistence type="predicted"/>
<keyword evidence="3" id="KW-0067">ATP-binding</keyword>